<dbReference type="Gene3D" id="2.115.10.20">
    <property type="entry name" value="Glycosyl hydrolase domain, family 43"/>
    <property type="match status" value="1"/>
</dbReference>
<feature type="site" description="Important for catalytic activity, responsible for pKa modulation of the active site Glu and correct orientation of both the proton donor and substrate" evidence="6">
    <location>
        <position position="186"/>
    </location>
</feature>
<keyword evidence="10" id="KW-1185">Reference proteome</keyword>
<dbReference type="STRING" id="225345.CLCHR_42990"/>
<dbReference type="InterPro" id="IPR006710">
    <property type="entry name" value="Glyco_hydro_43"/>
</dbReference>
<evidence type="ECO:0000256" key="3">
    <source>
        <dbReference type="ARBA" id="ARBA00022801"/>
    </source>
</evidence>
<reference evidence="9 10" key="1">
    <citation type="submission" date="2017-03" db="EMBL/GenBank/DDBJ databases">
        <title>Genome sequence of Clostridium chromiireducens DSM 23318.</title>
        <authorList>
            <person name="Poehlein A."/>
            <person name="Daniel R."/>
        </authorList>
    </citation>
    <scope>NUCLEOTIDE SEQUENCE [LARGE SCALE GENOMIC DNA]</scope>
    <source>
        <strain evidence="9 10">DSM 23318</strain>
    </source>
</reference>
<name>A0A1V4IDG6_9CLOT</name>
<evidence type="ECO:0000256" key="6">
    <source>
        <dbReference type="PIRSR" id="PIRSR606710-2"/>
    </source>
</evidence>
<dbReference type="Gene3D" id="2.40.128.10">
    <property type="match status" value="1"/>
</dbReference>
<organism evidence="9 10">
    <name type="scientific">Clostridium chromiireducens</name>
    <dbReference type="NCBI Taxonomy" id="225345"/>
    <lineage>
        <taxon>Bacteria</taxon>
        <taxon>Bacillati</taxon>
        <taxon>Bacillota</taxon>
        <taxon>Clostridia</taxon>
        <taxon>Eubacteriales</taxon>
        <taxon>Clostridiaceae</taxon>
        <taxon>Clostridium</taxon>
    </lineage>
</organism>
<proteinExistence type="inferred from homology"/>
<dbReference type="InterPro" id="IPR032291">
    <property type="entry name" value="Abn2_C"/>
</dbReference>
<comment type="caution">
    <text evidence="9">The sequence shown here is derived from an EMBL/GenBank/DDBJ whole genome shotgun (WGS) entry which is preliminary data.</text>
</comment>
<feature type="active site" description="Proton acceptor" evidence="5">
    <location>
        <position position="66"/>
    </location>
</feature>
<dbReference type="PANTHER" id="PTHR43301:SF3">
    <property type="entry name" value="ARABINAN ENDO-1,5-ALPHA-L-ARABINOSIDASE A-RELATED"/>
    <property type="match status" value="1"/>
</dbReference>
<evidence type="ECO:0000313" key="10">
    <source>
        <dbReference type="Proteomes" id="UP000191056"/>
    </source>
</evidence>
<feature type="active site" description="Proton donor" evidence="5">
    <location>
        <position position="242"/>
    </location>
</feature>
<dbReference type="Proteomes" id="UP000191056">
    <property type="component" value="Unassembled WGS sequence"/>
</dbReference>
<comment type="pathway">
    <text evidence="1">Glycan metabolism; L-arabinan degradation.</text>
</comment>
<evidence type="ECO:0000256" key="7">
    <source>
        <dbReference type="RuleBase" id="RU361187"/>
    </source>
</evidence>
<feature type="domain" description="Extracellular endo-alpha-(1-&gt;5)-L-arabinanase C-terminal" evidence="8">
    <location>
        <begin position="366"/>
        <end position="474"/>
    </location>
</feature>
<dbReference type="EMBL" id="MZGT01000088">
    <property type="protein sequence ID" value="OPJ57695.1"/>
    <property type="molecule type" value="Genomic_DNA"/>
</dbReference>
<sequence>MRKRILALMLIAFMAGITIMIGCSSKQNSESSLVKISFPEDPKIEELRDSSIVLDKGNWGTLGAHDPSIFKDKDTYYVFSTDARVGGPATPGIQVRKSKDLIHWEFVGQALKGIPEEAKKWSRAQGIWAPDVTKVGEEYYLYYCASTFGKNRSYIGLLKSKSIEGPWEDKGVVLKTNQGDDKNALDPNIVYDKDGQMWMTYGSFWNGIYIVKLDKNTGKPENQNDMGKNISKRDAVVSGAVEGPYIVYNEEQKKYYLFVSYGSLSSDYNVRVGRADNIVGPYLDSNGNDMTDISNSKPNEIGNKILGGYKFGDNEGWMAPGHNSVLNDNGNYYIVHHVRTEKNKDWFYLNVRKILWSEDGWPIVSPERYTGEKEQAIEKNALIGNWQLILQDKNINEIIPSEQYEFTSNGKIKNEKQSGKWELSGDNNIIIELSNNNGKKVEYKGKVIPSWDWENKKQTLVFTVIDKNGVSLWGKLMR</sequence>
<dbReference type="OrthoDB" id="9801455at2"/>
<dbReference type="SUPFAM" id="SSF75005">
    <property type="entry name" value="Arabinanase/levansucrase/invertase"/>
    <property type="match status" value="1"/>
</dbReference>
<gene>
    <name evidence="9" type="ORF">CLCHR_42990</name>
</gene>
<comment type="similarity">
    <text evidence="2 7">Belongs to the glycosyl hydrolase 43 family.</text>
</comment>
<keyword evidence="3 7" id="KW-0378">Hydrolase</keyword>
<dbReference type="InterPro" id="IPR050727">
    <property type="entry name" value="GH43_arabinanases"/>
</dbReference>
<dbReference type="EC" id="3.2.1.99" evidence="9"/>
<dbReference type="Pfam" id="PF16369">
    <property type="entry name" value="GH43_C"/>
    <property type="match status" value="1"/>
</dbReference>
<keyword evidence="4 7" id="KW-0326">Glycosidase</keyword>
<dbReference type="RefSeq" id="WP_079441922.1">
    <property type="nucleotide sequence ID" value="NZ_MZGT01000088.1"/>
</dbReference>
<dbReference type="AlphaFoldDB" id="A0A1V4IDG6"/>
<dbReference type="InterPro" id="IPR023296">
    <property type="entry name" value="Glyco_hydro_beta-prop_sf"/>
</dbReference>
<dbReference type="CDD" id="cd08998">
    <property type="entry name" value="GH43_Arb43a-like"/>
    <property type="match status" value="1"/>
</dbReference>
<dbReference type="PANTHER" id="PTHR43301">
    <property type="entry name" value="ARABINAN ENDO-1,5-ALPHA-L-ARABINOSIDASE"/>
    <property type="match status" value="1"/>
</dbReference>
<protein>
    <submittedName>
        <fullName evidence="9">Extracellular endo-alpha-(1-&gt;5)-L-arabinanase</fullName>
        <ecNumber evidence="9">3.2.1.99</ecNumber>
    </submittedName>
</protein>
<evidence type="ECO:0000256" key="5">
    <source>
        <dbReference type="PIRSR" id="PIRSR606710-1"/>
    </source>
</evidence>
<evidence type="ECO:0000259" key="8">
    <source>
        <dbReference type="Pfam" id="PF16369"/>
    </source>
</evidence>
<evidence type="ECO:0000256" key="1">
    <source>
        <dbReference type="ARBA" id="ARBA00004834"/>
    </source>
</evidence>
<evidence type="ECO:0000256" key="4">
    <source>
        <dbReference type="ARBA" id="ARBA00023295"/>
    </source>
</evidence>
<dbReference type="PROSITE" id="PS51257">
    <property type="entry name" value="PROKAR_LIPOPROTEIN"/>
    <property type="match status" value="1"/>
</dbReference>
<dbReference type="Pfam" id="PF04616">
    <property type="entry name" value="Glyco_hydro_43"/>
    <property type="match status" value="1"/>
</dbReference>
<dbReference type="GO" id="GO:0005975">
    <property type="term" value="P:carbohydrate metabolic process"/>
    <property type="evidence" value="ECO:0007669"/>
    <property type="project" value="InterPro"/>
</dbReference>
<accession>A0A1V4IDG6</accession>
<dbReference type="GO" id="GO:0046558">
    <property type="term" value="F:arabinan endo-1,5-alpha-L-arabinosidase activity"/>
    <property type="evidence" value="ECO:0007669"/>
    <property type="project" value="UniProtKB-EC"/>
</dbReference>
<evidence type="ECO:0000313" key="9">
    <source>
        <dbReference type="EMBL" id="OPJ57695.1"/>
    </source>
</evidence>
<evidence type="ECO:0000256" key="2">
    <source>
        <dbReference type="ARBA" id="ARBA00009865"/>
    </source>
</evidence>